<proteinExistence type="inferred from homology"/>
<dbReference type="InterPro" id="IPR015424">
    <property type="entry name" value="PyrdxlP-dep_Trfase"/>
</dbReference>
<evidence type="ECO:0000256" key="2">
    <source>
        <dbReference type="ARBA" id="ARBA00023002"/>
    </source>
</evidence>
<dbReference type="NCBIfam" id="NF001696">
    <property type="entry name" value="PRK00451.1"/>
    <property type="match status" value="1"/>
</dbReference>
<dbReference type="InterPro" id="IPR023010">
    <property type="entry name" value="GcvPA"/>
</dbReference>
<evidence type="ECO:0000259" key="5">
    <source>
        <dbReference type="Pfam" id="PF02347"/>
    </source>
</evidence>
<dbReference type="PIRSF" id="PIRSF006815">
    <property type="entry name" value="GcvPA"/>
    <property type="match status" value="1"/>
</dbReference>
<dbReference type="Proteomes" id="UP000189733">
    <property type="component" value="Unassembled WGS sequence"/>
</dbReference>
<feature type="domain" description="Glycine cleavage system P-protein N-terminal" evidence="5">
    <location>
        <begin position="3"/>
        <end position="435"/>
    </location>
</feature>
<evidence type="ECO:0000256" key="1">
    <source>
        <dbReference type="ARBA" id="ARBA00003788"/>
    </source>
</evidence>
<dbReference type="STRING" id="1121442.SAMN02745702_00604"/>
<dbReference type="OrthoDB" id="9801272at2"/>
<evidence type="ECO:0000256" key="3">
    <source>
        <dbReference type="ARBA" id="ARBA00049026"/>
    </source>
</evidence>
<dbReference type="RefSeq" id="WP_078683930.1">
    <property type="nucleotide sequence ID" value="NZ_FUYA01000002.1"/>
</dbReference>
<dbReference type="Pfam" id="PF02347">
    <property type="entry name" value="GDC-P"/>
    <property type="match status" value="1"/>
</dbReference>
<comment type="similarity">
    <text evidence="4">Belongs to the GcvP family. N-terminal subunit subfamily.</text>
</comment>
<accession>A0A1T4VNC7</accession>
<comment type="catalytic activity">
    <reaction evidence="3 4">
        <text>N(6)-[(R)-lipoyl]-L-lysyl-[glycine-cleavage complex H protein] + glycine + H(+) = N(6)-[(R)-S(8)-aminomethyldihydrolipoyl]-L-lysyl-[glycine-cleavage complex H protein] + CO2</text>
        <dbReference type="Rhea" id="RHEA:24304"/>
        <dbReference type="Rhea" id="RHEA-COMP:10494"/>
        <dbReference type="Rhea" id="RHEA-COMP:10495"/>
        <dbReference type="ChEBI" id="CHEBI:15378"/>
        <dbReference type="ChEBI" id="CHEBI:16526"/>
        <dbReference type="ChEBI" id="CHEBI:57305"/>
        <dbReference type="ChEBI" id="CHEBI:83099"/>
        <dbReference type="ChEBI" id="CHEBI:83143"/>
        <dbReference type="EC" id="1.4.4.2"/>
    </reaction>
</comment>
<dbReference type="InterPro" id="IPR020581">
    <property type="entry name" value="GDC_P"/>
</dbReference>
<evidence type="ECO:0000313" key="7">
    <source>
        <dbReference type="Proteomes" id="UP000189733"/>
    </source>
</evidence>
<dbReference type="SUPFAM" id="SSF53383">
    <property type="entry name" value="PLP-dependent transferases"/>
    <property type="match status" value="1"/>
</dbReference>
<dbReference type="GO" id="GO:0009116">
    <property type="term" value="P:nucleoside metabolic process"/>
    <property type="evidence" value="ECO:0007669"/>
    <property type="project" value="InterPro"/>
</dbReference>
<dbReference type="InterPro" id="IPR015422">
    <property type="entry name" value="PyrdxlP-dep_Trfase_small"/>
</dbReference>
<organism evidence="6 7">
    <name type="scientific">Desulfobaculum bizertense DSM 18034</name>
    <dbReference type="NCBI Taxonomy" id="1121442"/>
    <lineage>
        <taxon>Bacteria</taxon>
        <taxon>Pseudomonadati</taxon>
        <taxon>Thermodesulfobacteriota</taxon>
        <taxon>Desulfovibrionia</taxon>
        <taxon>Desulfovibrionales</taxon>
        <taxon>Desulfovibrionaceae</taxon>
        <taxon>Desulfobaculum</taxon>
    </lineage>
</organism>
<name>A0A1T4VNC7_9BACT</name>
<dbReference type="PANTHER" id="PTHR42806">
    <property type="entry name" value="GLYCINE CLEAVAGE SYSTEM P-PROTEIN"/>
    <property type="match status" value="1"/>
</dbReference>
<comment type="function">
    <text evidence="1 4">The glycine cleavage system catalyzes the degradation of glycine. The P protein binds the alpha-amino group of glycine through its pyridoxal phosphate cofactor; CO(2) is released and the remaining methylamine moiety is then transferred to the lipoamide cofactor of the H protein.</text>
</comment>
<dbReference type="CDD" id="cd00613">
    <property type="entry name" value="GDC-P"/>
    <property type="match status" value="1"/>
</dbReference>
<keyword evidence="2 4" id="KW-0560">Oxidoreductase</keyword>
<dbReference type="GO" id="GO:0004375">
    <property type="term" value="F:glycine dehydrogenase (decarboxylating) activity"/>
    <property type="evidence" value="ECO:0007669"/>
    <property type="project" value="UniProtKB-EC"/>
</dbReference>
<dbReference type="InterPro" id="IPR049315">
    <property type="entry name" value="GDC-P_N"/>
</dbReference>
<protein>
    <recommendedName>
        <fullName evidence="4">Probable glycine dehydrogenase (decarboxylating) subunit 1</fullName>
        <ecNumber evidence="4">1.4.4.2</ecNumber>
    </recommendedName>
    <alternativeName>
        <fullName evidence="4">Glycine cleavage system P-protein subunit 1</fullName>
    </alternativeName>
    <alternativeName>
        <fullName evidence="4">Glycine decarboxylase subunit 1</fullName>
    </alternativeName>
    <alternativeName>
        <fullName evidence="4">Glycine dehydrogenase (aminomethyl-transferring) subunit 1</fullName>
    </alternativeName>
</protein>
<dbReference type="GO" id="GO:0019464">
    <property type="term" value="P:glycine decarboxylation via glycine cleavage system"/>
    <property type="evidence" value="ECO:0007669"/>
    <property type="project" value="UniProtKB-UniRule"/>
</dbReference>
<dbReference type="HAMAP" id="MF_00712">
    <property type="entry name" value="GcvPA"/>
    <property type="match status" value="1"/>
</dbReference>
<dbReference type="Gene3D" id="3.40.640.10">
    <property type="entry name" value="Type I PLP-dependent aspartate aminotransferase-like (Major domain)"/>
    <property type="match status" value="1"/>
</dbReference>
<keyword evidence="7" id="KW-1185">Reference proteome</keyword>
<evidence type="ECO:0000313" key="6">
    <source>
        <dbReference type="EMBL" id="SKA66492.1"/>
    </source>
</evidence>
<dbReference type="InterPro" id="IPR015421">
    <property type="entry name" value="PyrdxlP-dep_Trfase_major"/>
</dbReference>
<sequence>MPYIPHTPEETRQMLDTIGVSDIDALFADIAPALRPKSFNLPDGLSEMEVMAHIERLAEKNVVDVVSFLGAGFYDHHIPAAVDTLTNRGEFATAYTPYQPEASQGTLQAIFEYQTAISRLFDMECVNASVYDGGSAIFEAMMMGVRATKRKKLVISEALSPIYRIMLASYTKNLKLDLVTVPHRDGSTDLDALKAAVDSETAAVVVQNPNFFGNVNDFTELFDHARSVKAKSVISVYPVMQSILKTPGEMGADIAVAEGQSLGMPLSFGGPYLGIMTCTKKMVRQMPGRIVGRTVDTEGRTGYVLTLQAREQHIRRQRATSNICSNQSLCALRALAYMSLLGPCGMQRVAEKSMENAQYAAQRLTEIPGISLLTDAPFCNEFAIRLPIPAYELVDQLTERGFVPGFPLGRYFKGLENCLLVACTEKHSRQDLGILAEMVGGVIR</sequence>
<dbReference type="AlphaFoldDB" id="A0A1T4VNC7"/>
<gene>
    <name evidence="4" type="primary">gcvPA</name>
    <name evidence="6" type="ORF">SAMN02745702_00604</name>
</gene>
<dbReference type="Gene3D" id="3.90.1150.10">
    <property type="entry name" value="Aspartate Aminotransferase, domain 1"/>
    <property type="match status" value="1"/>
</dbReference>
<comment type="subunit">
    <text evidence="4">The glycine cleavage system is composed of four proteins: P, T, L and H. In this organism, the P 'protein' is a heterodimer of two subunits.</text>
</comment>
<dbReference type="EMBL" id="FUYA01000002">
    <property type="protein sequence ID" value="SKA66492.1"/>
    <property type="molecule type" value="Genomic_DNA"/>
</dbReference>
<reference evidence="6 7" key="1">
    <citation type="submission" date="2017-02" db="EMBL/GenBank/DDBJ databases">
        <authorList>
            <person name="Peterson S.W."/>
        </authorList>
    </citation>
    <scope>NUCLEOTIDE SEQUENCE [LARGE SCALE GENOMIC DNA]</scope>
    <source>
        <strain evidence="6 7">DSM 18034</strain>
    </source>
</reference>
<evidence type="ECO:0000256" key="4">
    <source>
        <dbReference type="HAMAP-Rule" id="MF_00712"/>
    </source>
</evidence>
<dbReference type="PANTHER" id="PTHR42806:SF1">
    <property type="entry name" value="GLYCINE DEHYDROGENASE (DECARBOXYLATING)"/>
    <property type="match status" value="1"/>
</dbReference>
<dbReference type="EC" id="1.4.4.2" evidence="4"/>